<keyword evidence="3" id="KW-1185">Reference proteome</keyword>
<dbReference type="STRING" id="1547922.ISF6_2470"/>
<dbReference type="RefSeq" id="WP_054020611.1">
    <property type="nucleotide sequence ID" value="NZ_BBYR01000037.1"/>
</dbReference>
<organism evidence="2 3">
    <name type="scientific">Piscinibacter sakaiensis</name>
    <name type="common">Ideonella sakaiensis</name>
    <dbReference type="NCBI Taxonomy" id="1547922"/>
    <lineage>
        <taxon>Bacteria</taxon>
        <taxon>Pseudomonadati</taxon>
        <taxon>Pseudomonadota</taxon>
        <taxon>Betaproteobacteria</taxon>
        <taxon>Burkholderiales</taxon>
        <taxon>Sphaerotilaceae</taxon>
        <taxon>Piscinibacter</taxon>
    </lineage>
</organism>
<proteinExistence type="predicted"/>
<protein>
    <recommendedName>
        <fullName evidence="1">Hemerythrin-like domain-containing protein</fullName>
    </recommendedName>
</protein>
<dbReference type="EMBL" id="BBYR01000037">
    <property type="protein sequence ID" value="GAP36630.1"/>
    <property type="molecule type" value="Genomic_DNA"/>
</dbReference>
<reference evidence="2 3" key="2">
    <citation type="journal article" date="2016" name="Science">
        <title>A bacterium that degrades and assimilates poly(ethylene terephthalate).</title>
        <authorList>
            <person name="Yoshida S."/>
            <person name="Hiraga K."/>
            <person name="Takehana T."/>
            <person name="Taniguchi I."/>
            <person name="Yamaji H."/>
            <person name="Maeda Y."/>
            <person name="Toyohara K."/>
            <person name="Miyamoto K."/>
            <person name="Kimura Y."/>
            <person name="Oda K."/>
        </authorList>
    </citation>
    <scope>NUCLEOTIDE SEQUENCE [LARGE SCALE GENOMIC DNA]</scope>
    <source>
        <strain evidence="3">NBRC 110686 / TISTR 2288 / 201-F6</strain>
    </source>
</reference>
<evidence type="ECO:0000313" key="2">
    <source>
        <dbReference type="EMBL" id="GAP36630.1"/>
    </source>
</evidence>
<dbReference type="OrthoDB" id="5654170at2"/>
<dbReference type="AlphaFoldDB" id="A0A0K8P375"/>
<sequence length="241" mass="25701">MSAITPFPTDAATDALAAACAATRLQPYRVIHKGLRVLMGHTLQQAGATDVADPAQRAALVDAVDTLLSTCEDHLAHENRFLHEPLQARAARAVRAFHDDHLEHLAQIAALRRLLQQVRDAGPQAPALAYELYLRLSQFIGENLAHMAEEESTLTRALWAHFDDAELQALIAALEGSLAPADLAFYLGWIALGANDAELAELLGGMRAAAPAPVFEQTLAEVGTAIGAARAARLQALLDAA</sequence>
<accession>A0A0K8P375</accession>
<gene>
    <name evidence="2" type="ORF">ISF6_2470</name>
</gene>
<comment type="caution">
    <text evidence="2">The sequence shown here is derived from an EMBL/GenBank/DDBJ whole genome shotgun (WGS) entry which is preliminary data.</text>
</comment>
<dbReference type="Gene3D" id="1.20.120.520">
    <property type="entry name" value="nmb1532 protein domain like"/>
    <property type="match status" value="1"/>
</dbReference>
<reference evidence="3" key="1">
    <citation type="submission" date="2015-07" db="EMBL/GenBank/DDBJ databases">
        <title>Discovery of a poly(ethylene terephthalate assimilation.</title>
        <authorList>
            <person name="Yoshida S."/>
            <person name="Hiraga K."/>
            <person name="Takehana T."/>
            <person name="Taniguchi I."/>
            <person name="Yamaji H."/>
            <person name="Maeda Y."/>
            <person name="Toyohara K."/>
            <person name="Miyamoto K."/>
            <person name="Kimura Y."/>
            <person name="Oda K."/>
        </authorList>
    </citation>
    <scope>NUCLEOTIDE SEQUENCE [LARGE SCALE GENOMIC DNA]</scope>
    <source>
        <strain evidence="3">NBRC 110686 / TISTR 2288 / 201-F6</strain>
    </source>
</reference>
<name>A0A0K8P375_PISS1</name>
<dbReference type="Pfam" id="PF01814">
    <property type="entry name" value="Hemerythrin"/>
    <property type="match status" value="1"/>
</dbReference>
<dbReference type="Proteomes" id="UP000037660">
    <property type="component" value="Unassembled WGS sequence"/>
</dbReference>
<evidence type="ECO:0000313" key="3">
    <source>
        <dbReference type="Proteomes" id="UP000037660"/>
    </source>
</evidence>
<feature type="domain" description="Hemerythrin-like" evidence="1">
    <location>
        <begin position="31"/>
        <end position="156"/>
    </location>
</feature>
<dbReference type="InterPro" id="IPR012312">
    <property type="entry name" value="Hemerythrin-like"/>
</dbReference>
<evidence type="ECO:0000259" key="1">
    <source>
        <dbReference type="Pfam" id="PF01814"/>
    </source>
</evidence>